<dbReference type="GO" id="GO:0004519">
    <property type="term" value="F:endonuclease activity"/>
    <property type="evidence" value="ECO:0007669"/>
    <property type="project" value="InterPro"/>
</dbReference>
<dbReference type="GO" id="GO:0003676">
    <property type="term" value="F:nucleic acid binding"/>
    <property type="evidence" value="ECO:0007669"/>
    <property type="project" value="InterPro"/>
</dbReference>
<keyword evidence="3" id="KW-1185">Reference proteome</keyword>
<dbReference type="RefSeq" id="WP_229802600.1">
    <property type="nucleotide sequence ID" value="NZ_BMYM01000001.1"/>
</dbReference>
<dbReference type="AlphaFoldDB" id="A0A919CJ43"/>
<accession>A0A919CJ43</accession>
<gene>
    <name evidence="2" type="ORF">GCM10007053_11370</name>
</gene>
<dbReference type="SMART" id="SM00507">
    <property type="entry name" value="HNHc"/>
    <property type="match status" value="1"/>
</dbReference>
<dbReference type="EMBL" id="BMYM01000001">
    <property type="protein sequence ID" value="GHD30031.1"/>
    <property type="molecule type" value="Genomic_DNA"/>
</dbReference>
<dbReference type="GO" id="GO:0008270">
    <property type="term" value="F:zinc ion binding"/>
    <property type="evidence" value="ECO:0007669"/>
    <property type="project" value="InterPro"/>
</dbReference>
<dbReference type="InterPro" id="IPR003615">
    <property type="entry name" value="HNH_nuc"/>
</dbReference>
<dbReference type="Proteomes" id="UP000644693">
    <property type="component" value="Unassembled WGS sequence"/>
</dbReference>
<proteinExistence type="predicted"/>
<evidence type="ECO:0000313" key="2">
    <source>
        <dbReference type="EMBL" id="GHD30031.1"/>
    </source>
</evidence>
<evidence type="ECO:0000259" key="1">
    <source>
        <dbReference type="SMART" id="SM00507"/>
    </source>
</evidence>
<reference evidence="2" key="1">
    <citation type="journal article" date="2014" name="Int. J. Syst. Evol. Microbiol.">
        <title>Complete genome sequence of Corynebacterium casei LMG S-19264T (=DSM 44701T), isolated from a smear-ripened cheese.</title>
        <authorList>
            <consortium name="US DOE Joint Genome Institute (JGI-PGF)"/>
            <person name="Walter F."/>
            <person name="Albersmeier A."/>
            <person name="Kalinowski J."/>
            <person name="Ruckert C."/>
        </authorList>
    </citation>
    <scope>NUCLEOTIDE SEQUENCE</scope>
    <source>
        <strain evidence="2">KCTC 23430</strain>
    </source>
</reference>
<name>A0A919CJ43_9GAMM</name>
<sequence>MSRVILQPCANKDARDHYVDTIQTPIDLVTYETWLDSSVYGDLKAIYPDGKAQVWGVTPGTTGANKKKWERIEIGDKGVFTRDGKLISQGNIQYKVHAPELAAELWGFDSEGATWEYIYFLDAPEDVDMPYPAFNDIVGYKPNFVPQGFSVLDQEKSNAYFIATGEPDLATIKEPLNPDWTRDELILALDLYFKDRSAAGNGTHPEVVALSEHLRSLHIHPKQFRERDSFRNPNGVGLKLANFRAIDPDEPGGMASTSALDKQVFKEFIGKKEALASATALLNTLGQEQPSPSEYDADEEYEGTEGKLVTREHRHRERDGKLPRQKKAQVLKKLGKLACEVCDFDFYERYGSLGKEFAECHHKKPVSEMKPHQKTTLDDLAIVCSNCHRMIHRSRPWKSIEELRAVLAAQQGK</sequence>
<comment type="caution">
    <text evidence="2">The sequence shown here is derived from an EMBL/GenBank/DDBJ whole genome shotgun (WGS) entry which is preliminary data.</text>
</comment>
<reference evidence="2" key="2">
    <citation type="submission" date="2020-09" db="EMBL/GenBank/DDBJ databases">
        <authorList>
            <person name="Sun Q."/>
            <person name="Kim S."/>
        </authorList>
    </citation>
    <scope>NUCLEOTIDE SEQUENCE</scope>
    <source>
        <strain evidence="2">KCTC 23430</strain>
    </source>
</reference>
<dbReference type="Pfam" id="PF01844">
    <property type="entry name" value="HNH"/>
    <property type="match status" value="1"/>
</dbReference>
<evidence type="ECO:0000313" key="3">
    <source>
        <dbReference type="Proteomes" id="UP000644693"/>
    </source>
</evidence>
<protein>
    <recommendedName>
        <fullName evidence="1">HNH nuclease domain-containing protein</fullName>
    </recommendedName>
</protein>
<organism evidence="2 3">
    <name type="scientific">Parahalioglobus pacificus</name>
    <dbReference type="NCBI Taxonomy" id="930806"/>
    <lineage>
        <taxon>Bacteria</taxon>
        <taxon>Pseudomonadati</taxon>
        <taxon>Pseudomonadota</taxon>
        <taxon>Gammaproteobacteria</taxon>
        <taxon>Cellvibrionales</taxon>
        <taxon>Halieaceae</taxon>
        <taxon>Parahalioglobus</taxon>
    </lineage>
</organism>
<feature type="domain" description="HNH nuclease" evidence="1">
    <location>
        <begin position="326"/>
        <end position="389"/>
    </location>
</feature>
<dbReference type="InterPro" id="IPR002711">
    <property type="entry name" value="HNH"/>
</dbReference>